<dbReference type="GO" id="GO:0010468">
    <property type="term" value="P:regulation of gene expression"/>
    <property type="evidence" value="ECO:0007669"/>
    <property type="project" value="Ensembl"/>
</dbReference>
<dbReference type="OrthoDB" id="10258297at2759"/>
<feature type="region of interest" description="Disordered" evidence="7">
    <location>
        <begin position="412"/>
        <end position="470"/>
    </location>
</feature>
<dbReference type="PANTHER" id="PTHR31057">
    <property type="entry name" value="E3 UFM1-PROTEIN LIGASE 1"/>
    <property type="match status" value="1"/>
</dbReference>
<dbReference type="GO" id="GO:0050821">
    <property type="term" value="P:protein stabilization"/>
    <property type="evidence" value="ECO:0007669"/>
    <property type="project" value="Ensembl"/>
</dbReference>
<dbReference type="GeneTree" id="ENSGT00390000002112"/>
<dbReference type="GO" id="GO:0140501">
    <property type="term" value="P:positive regulation of reticulophagy"/>
    <property type="evidence" value="ECO:0007669"/>
    <property type="project" value="Ensembl"/>
</dbReference>
<dbReference type="GO" id="GO:0044546">
    <property type="term" value="P:NLRP3 inflammasome complex assembly"/>
    <property type="evidence" value="ECO:0007669"/>
    <property type="project" value="Ensembl"/>
</dbReference>
<evidence type="ECO:0000313" key="12">
    <source>
        <dbReference type="Proteomes" id="UP000001073"/>
    </source>
</evidence>
<evidence type="ECO:0000259" key="10">
    <source>
        <dbReference type="Pfam" id="PF25041"/>
    </source>
</evidence>
<dbReference type="InterPro" id="IPR018611">
    <property type="entry name" value="Ufl1"/>
</dbReference>
<name>A0A2I3HDZ2_NOMLE</name>
<dbReference type="GO" id="GO:0140374">
    <property type="term" value="P:antiviral innate immune response"/>
    <property type="evidence" value="ECO:0007669"/>
    <property type="project" value="Ensembl"/>
</dbReference>
<dbReference type="GO" id="GO:0050868">
    <property type="term" value="P:negative regulation of T cell activation"/>
    <property type="evidence" value="ECO:0007669"/>
    <property type="project" value="Ensembl"/>
</dbReference>
<dbReference type="Pfam" id="PF25870">
    <property type="entry name" value="WHD_UFL1_5th"/>
    <property type="match status" value="1"/>
</dbReference>
<protein>
    <recommendedName>
        <fullName evidence="2">E3 UFM1-protein ligase 1</fullName>
    </recommendedName>
    <alternativeName>
        <fullName evidence="5">E3 UFM1-protein transferase 1</fullName>
    </alternativeName>
</protein>
<feature type="domain" description="E3 UFM1-protein ligase 1-like N-terminal" evidence="8">
    <location>
        <begin position="7"/>
        <end position="284"/>
    </location>
</feature>
<dbReference type="GO" id="GO:0000077">
    <property type="term" value="P:DNA damage checkpoint signaling"/>
    <property type="evidence" value="ECO:0007669"/>
    <property type="project" value="Ensembl"/>
</dbReference>
<evidence type="ECO:0000256" key="1">
    <source>
        <dbReference type="ARBA" id="ARBA00010789"/>
    </source>
</evidence>
<dbReference type="GO" id="GO:1901797">
    <property type="term" value="P:negative regulation of signal transduction by p53 class mediator"/>
    <property type="evidence" value="ECO:0007669"/>
    <property type="project" value="Ensembl"/>
</dbReference>
<keyword evidence="3" id="KW-0808">Transferase</keyword>
<dbReference type="GO" id="GO:0032880">
    <property type="term" value="P:regulation of protein localization"/>
    <property type="evidence" value="ECO:0007669"/>
    <property type="project" value="Ensembl"/>
</dbReference>
<evidence type="ECO:0000256" key="4">
    <source>
        <dbReference type="ARBA" id="ARBA00022786"/>
    </source>
</evidence>
<evidence type="ECO:0000256" key="2">
    <source>
        <dbReference type="ARBA" id="ARBA00019780"/>
    </source>
</evidence>
<evidence type="ECO:0000259" key="9">
    <source>
        <dbReference type="Pfam" id="PF23659"/>
    </source>
</evidence>
<dbReference type="AlphaFoldDB" id="A0A2I3HDZ2"/>
<reference evidence="11" key="2">
    <citation type="submission" date="2025-08" db="UniProtKB">
        <authorList>
            <consortium name="Ensembl"/>
        </authorList>
    </citation>
    <scope>IDENTIFICATION</scope>
</reference>
<dbReference type="EMBL" id="ADFV01180797">
    <property type="status" value="NOT_ANNOTATED_CDS"/>
    <property type="molecule type" value="Genomic_DNA"/>
</dbReference>
<dbReference type="GO" id="GO:0005789">
    <property type="term" value="C:endoplasmic reticulum membrane"/>
    <property type="evidence" value="ECO:0007669"/>
    <property type="project" value="Ensembl"/>
</dbReference>
<dbReference type="STRING" id="61853.ENSNLEP00000041715"/>
<dbReference type="GO" id="GO:1903895">
    <property type="term" value="P:negative regulation of IRE1-mediated unfolded protein response"/>
    <property type="evidence" value="ECO:0007669"/>
    <property type="project" value="Ensembl"/>
</dbReference>
<dbReference type="RefSeq" id="XP_003258398.1">
    <property type="nucleotide sequence ID" value="XM_003258350.3"/>
</dbReference>
<evidence type="ECO:0000256" key="3">
    <source>
        <dbReference type="ARBA" id="ARBA00022679"/>
    </source>
</evidence>
<dbReference type="GO" id="GO:1903052">
    <property type="term" value="P:positive regulation of proteolysis involved in protein catabolic process"/>
    <property type="evidence" value="ECO:0007669"/>
    <property type="project" value="Ensembl"/>
</dbReference>
<dbReference type="GO" id="GO:0030330">
    <property type="term" value="P:DNA damage response, signal transduction by p53 class mediator"/>
    <property type="evidence" value="ECO:0007669"/>
    <property type="project" value="Ensembl"/>
</dbReference>
<dbReference type="CTD" id="23376"/>
<dbReference type="GeneID" id="100599523"/>
<dbReference type="GO" id="GO:0031397">
    <property type="term" value="P:negative regulation of protein ubiquitination"/>
    <property type="evidence" value="ECO:0007669"/>
    <property type="project" value="Ensembl"/>
</dbReference>
<dbReference type="EMBL" id="ADFV01180795">
    <property type="status" value="NOT_ANNOTATED_CDS"/>
    <property type="molecule type" value="Genomic_DNA"/>
</dbReference>
<dbReference type="GO" id="GO:0031146">
    <property type="term" value="P:SCF-dependent proteasomal ubiquitin-dependent protein catabolic process"/>
    <property type="evidence" value="ECO:0007669"/>
    <property type="project" value="Ensembl"/>
</dbReference>
<dbReference type="Pfam" id="PF23659">
    <property type="entry name" value="UFL1"/>
    <property type="match status" value="1"/>
</dbReference>
<dbReference type="GO" id="GO:0032434">
    <property type="term" value="P:regulation of proteasomal ubiquitin-dependent protein catabolic process"/>
    <property type="evidence" value="ECO:0007669"/>
    <property type="project" value="Ensembl"/>
</dbReference>
<dbReference type="Ensembl" id="ENSNLET00000042598.1">
    <property type="protein sequence ID" value="ENSNLEP00000041715.1"/>
    <property type="gene ID" value="ENSNLEG00000013481.3"/>
</dbReference>
<dbReference type="Proteomes" id="UP000001073">
    <property type="component" value="Chromosome 3"/>
</dbReference>
<comment type="subunit">
    <text evidence="6">Catalytic component of the UFM1 ribosome E3 ligase (UREL) complex, composed of UFL1, DDRGK1 and CDK5RAP3. Interacts with E2-like enzyme UFC1. Interacts with RELA. Interacts with NBN; promoting recruitment to double-strand breaks following DNA damage. Interacts (when phosphorylated) with YWHAG/14-3-3-gamma; sequestering UFL1 and preventing its association with PDCD1/PD-1 substrate.</text>
</comment>
<evidence type="ECO:0000256" key="6">
    <source>
        <dbReference type="ARBA" id="ARBA00046645"/>
    </source>
</evidence>
<dbReference type="InterPro" id="IPR056580">
    <property type="entry name" value="Ufl1_dom"/>
</dbReference>
<dbReference type="GO" id="GO:0005741">
    <property type="term" value="C:mitochondrial outer membrane"/>
    <property type="evidence" value="ECO:0007669"/>
    <property type="project" value="Ensembl"/>
</dbReference>
<dbReference type="FunCoup" id="A0A2I3HDZ2">
    <property type="interactions" value="3482"/>
</dbReference>
<dbReference type="GO" id="GO:0061709">
    <property type="term" value="P:reticulophagy"/>
    <property type="evidence" value="ECO:0007669"/>
    <property type="project" value="Ensembl"/>
</dbReference>
<organism evidence="11 12">
    <name type="scientific">Nomascus leucogenys</name>
    <name type="common">Northern white-cheeked gibbon</name>
    <name type="synonym">Hylobates leucogenys</name>
    <dbReference type="NCBI Taxonomy" id="61853"/>
    <lineage>
        <taxon>Eukaryota</taxon>
        <taxon>Metazoa</taxon>
        <taxon>Chordata</taxon>
        <taxon>Craniata</taxon>
        <taxon>Vertebrata</taxon>
        <taxon>Euteleostomi</taxon>
        <taxon>Mammalia</taxon>
        <taxon>Eutheria</taxon>
        <taxon>Euarchontoglires</taxon>
        <taxon>Primates</taxon>
        <taxon>Haplorrhini</taxon>
        <taxon>Catarrhini</taxon>
        <taxon>Hylobatidae</taxon>
        <taxon>Nomascus</taxon>
    </lineage>
</organism>
<keyword evidence="4" id="KW-0833">Ubl conjugation pathway</keyword>
<dbReference type="GO" id="GO:0060252">
    <property type="term" value="P:positive regulation of glial cell proliferation"/>
    <property type="evidence" value="ECO:0007669"/>
    <property type="project" value="Ensembl"/>
</dbReference>
<dbReference type="GO" id="GO:0032991">
    <property type="term" value="C:protein-containing complex"/>
    <property type="evidence" value="ECO:0007669"/>
    <property type="project" value="Ensembl"/>
</dbReference>
<dbReference type="InterPro" id="IPR056761">
    <property type="entry name" value="Ufl1-like_C"/>
</dbReference>
<dbReference type="KEGG" id="nle:100599523"/>
<dbReference type="GO" id="GO:0061666">
    <property type="term" value="F:UFM1 ligase activity"/>
    <property type="evidence" value="ECO:0007669"/>
    <property type="project" value="Ensembl"/>
</dbReference>
<feature type="domain" description="E3 UFM1-protein ligase 1-like" evidence="9">
    <location>
        <begin position="538"/>
        <end position="655"/>
    </location>
</feature>
<evidence type="ECO:0000259" key="8">
    <source>
        <dbReference type="Pfam" id="PF09743"/>
    </source>
</evidence>
<reference evidence="11" key="3">
    <citation type="submission" date="2025-09" db="UniProtKB">
        <authorList>
            <consortium name="Ensembl"/>
        </authorList>
    </citation>
    <scope>IDENTIFICATION</scope>
</reference>
<dbReference type="GO" id="GO:0060218">
    <property type="term" value="P:hematopoietic stem cell differentiation"/>
    <property type="evidence" value="ECO:0007669"/>
    <property type="project" value="Ensembl"/>
</dbReference>
<dbReference type="InterPro" id="IPR056579">
    <property type="entry name" value="Ufl1_N"/>
</dbReference>
<dbReference type="OMA" id="CILHASG"/>
<comment type="similarity">
    <text evidence="1">Belongs to the UFL1 family.</text>
</comment>
<evidence type="ECO:0000256" key="7">
    <source>
        <dbReference type="SAM" id="MobiDB-lite"/>
    </source>
</evidence>
<dbReference type="GO" id="GO:0000729">
    <property type="term" value="P:DNA double-strand break processing"/>
    <property type="evidence" value="ECO:0007669"/>
    <property type="project" value="Ensembl"/>
</dbReference>
<dbReference type="GO" id="GO:0005634">
    <property type="term" value="C:nucleus"/>
    <property type="evidence" value="ECO:0007669"/>
    <property type="project" value="Ensembl"/>
</dbReference>
<dbReference type="Pfam" id="PF09743">
    <property type="entry name" value="E3_UFM1_ligase"/>
    <property type="match status" value="1"/>
</dbReference>
<evidence type="ECO:0000313" key="11">
    <source>
        <dbReference type="Ensembl" id="ENSNLEP00000041715.1"/>
    </source>
</evidence>
<gene>
    <name evidence="11" type="primary">UFL1</name>
</gene>
<dbReference type="GO" id="GO:0002841">
    <property type="term" value="P:negative regulation of T cell mediated immune response to tumor cell"/>
    <property type="evidence" value="ECO:0007669"/>
    <property type="project" value="Ensembl"/>
</dbReference>
<dbReference type="GO" id="GO:1990592">
    <property type="term" value="P:protein K69-linked ufmylation"/>
    <property type="evidence" value="ECO:0007669"/>
    <property type="project" value="Ensembl"/>
</dbReference>
<dbReference type="GO" id="GO:0072344">
    <property type="term" value="P:rescue of stalled ribosome"/>
    <property type="evidence" value="ECO:0007669"/>
    <property type="project" value="Ensembl"/>
</dbReference>
<dbReference type="GO" id="GO:0030218">
    <property type="term" value="P:erythrocyte differentiation"/>
    <property type="evidence" value="ECO:0007669"/>
    <property type="project" value="Ensembl"/>
</dbReference>
<accession>A0A2I3HDZ2</accession>
<dbReference type="GO" id="GO:0035861">
    <property type="term" value="C:site of double-strand break"/>
    <property type="evidence" value="ECO:0007669"/>
    <property type="project" value="Ensembl"/>
</dbReference>
<dbReference type="InParanoid" id="A0A2I3HDZ2"/>
<dbReference type="GO" id="GO:0019901">
    <property type="term" value="F:protein kinase binding"/>
    <property type="evidence" value="ECO:0007669"/>
    <property type="project" value="Ensembl"/>
</dbReference>
<dbReference type="GO" id="GO:0000724">
    <property type="term" value="P:double-strand break repair via homologous recombination"/>
    <property type="evidence" value="ECO:0007669"/>
    <property type="project" value="Ensembl"/>
</dbReference>
<dbReference type="GO" id="GO:1902065">
    <property type="term" value="P:response to L-glutamate"/>
    <property type="evidence" value="ECO:0007669"/>
    <property type="project" value="Ensembl"/>
</dbReference>
<reference evidence="11 12" key="1">
    <citation type="submission" date="2012-10" db="EMBL/GenBank/DDBJ databases">
        <authorList>
            <consortium name="Gibbon Genome Sequencing Consortium"/>
        </authorList>
    </citation>
    <scope>NUCLEOTIDE SEQUENCE [LARGE SCALE GENOMIC DNA]</scope>
</reference>
<keyword evidence="12" id="KW-1185">Reference proteome</keyword>
<proteinExistence type="inferred from homology"/>
<dbReference type="EMBL" id="ADFV01180796">
    <property type="status" value="NOT_ANNOTATED_CDS"/>
    <property type="molecule type" value="Genomic_DNA"/>
</dbReference>
<dbReference type="GO" id="GO:0043005">
    <property type="term" value="C:neuron projection"/>
    <property type="evidence" value="ECO:0007669"/>
    <property type="project" value="Ensembl"/>
</dbReference>
<dbReference type="GO" id="GO:0050870">
    <property type="term" value="P:positive regulation of T cell activation"/>
    <property type="evidence" value="ECO:0007669"/>
    <property type="project" value="Ensembl"/>
</dbReference>
<feature type="domain" description="E3 UFM1-protein ligase-like C-terminal" evidence="10">
    <location>
        <begin position="661"/>
        <end position="782"/>
    </location>
</feature>
<evidence type="ECO:0000256" key="5">
    <source>
        <dbReference type="ARBA" id="ARBA00031516"/>
    </source>
</evidence>
<dbReference type="GO" id="GO:0033146">
    <property type="term" value="P:regulation of intracellular estrogen receptor signaling pathway"/>
    <property type="evidence" value="ECO:0007669"/>
    <property type="project" value="Ensembl"/>
</dbReference>
<dbReference type="GO" id="GO:0002842">
    <property type="term" value="P:positive regulation of T cell mediated immune response to tumor cell"/>
    <property type="evidence" value="ECO:0007669"/>
    <property type="project" value="Ensembl"/>
</dbReference>
<dbReference type="Pfam" id="PF25041">
    <property type="entry name" value="UFL1_C"/>
    <property type="match status" value="1"/>
</dbReference>
<sequence length="794" mass="89656">MADAWEEIRRLAADFQRAQFAEATQRLSERNCIEIVNKLIAQKQLEVVHTLDGKEYITPAQISKEMRDELHVRGGRVNIVDLQQVINVDLIHIENRIGDIIKSEKHVQLVLGQLIDENYLDRLAEEVNDKLQESGQVTVSELCKTYDLPGNFLTQALTQRLGRIINGHIDLDNRGVIFTEAFVARHKARIRGLFSAITRPTAVNSLISKYGFQEQLLYSVLEELVNSGRLRGTVVGGRQDKAVFVPDIYSRTQSTWVDSFFRQNGYLEFDALSRLGIPDAVSYIKKRYKTTQLLFLKAACVGQGLVDQVEASVEEAISSGTWVDIAPLLPTSLSVEDAAILLQQVMRAFSKQPSAVVFSDTVVVSEKFMNDCTELFRELMHQKAEKEMKNNPVHLITEEDLKQISTLESISTCKKDKKDERRRKATEGSGSVRGGGGGNAREYKIKKIKKKGRKDDDSDDESQLSHTGKKKPEISFMFQDEIEDFLRKHIQDAPEEFISELAEYLIKPLNKTYLEVVRSVFMSSTTSASGTGRKRTIKDLQEEVSNLYNNIRLFEKGMKFFADDTQAALTKHLLKSVCTDITNLIFNFLASDLMMAVDDPAAITSEIRKKILSKLSEETKVALTKLHNSLNEKSIEDFISCLDSAAEACDIMVKRGDKKRERQILFQHRQALAEQLKVTEDPALILHLTSVLLFQFSTHSMLHAPGRCVPQIIAFLNSKIPEDQHALLVKYQGLVVKQLVSQNKKTGQGDYPLNNELGKEQEDVANTTRKELQELSSSIKDLVLKSRKSSVTEE</sequence>
<dbReference type="GO" id="GO:0034976">
    <property type="term" value="P:response to endoplasmic reticulum stress"/>
    <property type="evidence" value="ECO:0007669"/>
    <property type="project" value="Ensembl"/>
</dbReference>
<dbReference type="PANTHER" id="PTHR31057:SF0">
    <property type="entry name" value="E3 UFM1-PROTEIN LIGASE 1"/>
    <property type="match status" value="1"/>
</dbReference>